<organism evidence="1 2">
    <name type="scientific">Dreissena polymorpha</name>
    <name type="common">Zebra mussel</name>
    <name type="synonym">Mytilus polymorpha</name>
    <dbReference type="NCBI Taxonomy" id="45954"/>
    <lineage>
        <taxon>Eukaryota</taxon>
        <taxon>Metazoa</taxon>
        <taxon>Spiralia</taxon>
        <taxon>Lophotrochozoa</taxon>
        <taxon>Mollusca</taxon>
        <taxon>Bivalvia</taxon>
        <taxon>Autobranchia</taxon>
        <taxon>Heteroconchia</taxon>
        <taxon>Euheterodonta</taxon>
        <taxon>Imparidentia</taxon>
        <taxon>Neoheterodontei</taxon>
        <taxon>Myida</taxon>
        <taxon>Dreissenoidea</taxon>
        <taxon>Dreissenidae</taxon>
        <taxon>Dreissena</taxon>
    </lineage>
</organism>
<dbReference type="PANTHER" id="PTHR24401:SF29">
    <property type="entry name" value="SI:CH211-243P7.3-RELATED"/>
    <property type="match status" value="1"/>
</dbReference>
<comment type="caution">
    <text evidence="1">The sequence shown here is derived from an EMBL/GenBank/DDBJ whole genome shotgun (WGS) entry which is preliminary data.</text>
</comment>
<dbReference type="EMBL" id="JAIWYP010000001">
    <property type="protein sequence ID" value="KAH3890653.1"/>
    <property type="molecule type" value="Genomic_DNA"/>
</dbReference>
<accession>A0A9D4S4Y5</accession>
<name>A0A9D4S4Y5_DREPO</name>
<proteinExistence type="predicted"/>
<gene>
    <name evidence="1" type="ORF">DPMN_014738</name>
</gene>
<evidence type="ECO:0000313" key="2">
    <source>
        <dbReference type="Proteomes" id="UP000828390"/>
    </source>
</evidence>
<dbReference type="Proteomes" id="UP000828390">
    <property type="component" value="Unassembled WGS sequence"/>
</dbReference>
<sequence length="246" mass="27578">MKTGLVVNIAFEKPPTMAPVPQHRWLMQVYSQDVLLRLSEMKASITSVFGEILKIDSTKKVTKKLAGKAAGTAHWCTNVGNKHGQVLMSVLTTGEGHGIDSMLGGIIRRYTHAEMPPPSIVYVDRNCCGTTPLRQALTKAGWKTLIWLDVWHFMRRISSGCTTDSHQLYATFMGLLSNALFQWDHDDLDHLKKAKAGELQHQLINCKTAHEIMSRLHRPEMSKHSRCGGDHSTDRTADSILCWCSR</sequence>
<dbReference type="PANTHER" id="PTHR24401">
    <property type="entry name" value="SI:CH211-243P7.3-RELATED"/>
    <property type="match status" value="1"/>
</dbReference>
<evidence type="ECO:0000313" key="1">
    <source>
        <dbReference type="EMBL" id="KAH3890653.1"/>
    </source>
</evidence>
<keyword evidence="2" id="KW-1185">Reference proteome</keyword>
<dbReference type="AlphaFoldDB" id="A0A9D4S4Y5"/>
<protein>
    <submittedName>
        <fullName evidence="1">Uncharacterized protein</fullName>
    </submittedName>
</protein>
<reference evidence="1" key="1">
    <citation type="journal article" date="2019" name="bioRxiv">
        <title>The Genome of the Zebra Mussel, Dreissena polymorpha: A Resource for Invasive Species Research.</title>
        <authorList>
            <person name="McCartney M.A."/>
            <person name="Auch B."/>
            <person name="Kono T."/>
            <person name="Mallez S."/>
            <person name="Zhang Y."/>
            <person name="Obille A."/>
            <person name="Becker A."/>
            <person name="Abrahante J.E."/>
            <person name="Garbe J."/>
            <person name="Badalamenti J.P."/>
            <person name="Herman A."/>
            <person name="Mangelson H."/>
            <person name="Liachko I."/>
            <person name="Sullivan S."/>
            <person name="Sone E.D."/>
            <person name="Koren S."/>
            <person name="Silverstein K.A.T."/>
            <person name="Beckman K.B."/>
            <person name="Gohl D.M."/>
        </authorList>
    </citation>
    <scope>NUCLEOTIDE SEQUENCE</scope>
    <source>
        <strain evidence="1">Duluth1</strain>
        <tissue evidence="1">Whole animal</tissue>
    </source>
</reference>
<reference evidence="1" key="2">
    <citation type="submission" date="2020-11" db="EMBL/GenBank/DDBJ databases">
        <authorList>
            <person name="McCartney M.A."/>
            <person name="Auch B."/>
            <person name="Kono T."/>
            <person name="Mallez S."/>
            <person name="Becker A."/>
            <person name="Gohl D.M."/>
            <person name="Silverstein K.A.T."/>
            <person name="Koren S."/>
            <person name="Bechman K.B."/>
            <person name="Herman A."/>
            <person name="Abrahante J.E."/>
            <person name="Garbe J."/>
        </authorList>
    </citation>
    <scope>NUCLEOTIDE SEQUENCE</scope>
    <source>
        <strain evidence="1">Duluth1</strain>
        <tissue evidence="1">Whole animal</tissue>
    </source>
</reference>